<evidence type="ECO:0000313" key="2">
    <source>
        <dbReference type="EMBL" id="TYP00343.1"/>
    </source>
</evidence>
<gene>
    <name evidence="2" type="ORF">EDC39_101510</name>
</gene>
<keyword evidence="1" id="KW-0732">Signal</keyword>
<dbReference type="Proteomes" id="UP000324159">
    <property type="component" value="Unassembled WGS sequence"/>
</dbReference>
<feature type="signal peptide" evidence="1">
    <location>
        <begin position="1"/>
        <end position="25"/>
    </location>
</feature>
<proteinExistence type="predicted"/>
<evidence type="ECO:0000256" key="1">
    <source>
        <dbReference type="SAM" id="SignalP"/>
    </source>
</evidence>
<reference evidence="2 3" key="1">
    <citation type="submission" date="2019-07" db="EMBL/GenBank/DDBJ databases">
        <title>Genomic Encyclopedia of Type Strains, Phase IV (KMG-IV): sequencing the most valuable type-strain genomes for metagenomic binning, comparative biology and taxonomic classification.</title>
        <authorList>
            <person name="Goeker M."/>
        </authorList>
    </citation>
    <scope>NUCLEOTIDE SEQUENCE [LARGE SCALE GENOMIC DNA]</scope>
    <source>
        <strain evidence="2 3">SS015</strain>
    </source>
</reference>
<dbReference type="AlphaFoldDB" id="A0A5D3WMV3"/>
<protein>
    <submittedName>
        <fullName evidence="2">Uncharacterized protein</fullName>
    </submittedName>
</protein>
<name>A0A5D3WMV3_9BACT</name>
<feature type="chain" id="PRO_5023113344" evidence="1">
    <location>
        <begin position="26"/>
        <end position="152"/>
    </location>
</feature>
<organism evidence="2 3">
    <name type="scientific">Geothermobacter ehrlichii</name>
    <dbReference type="NCBI Taxonomy" id="213224"/>
    <lineage>
        <taxon>Bacteria</taxon>
        <taxon>Pseudomonadati</taxon>
        <taxon>Thermodesulfobacteriota</taxon>
        <taxon>Desulfuromonadia</taxon>
        <taxon>Desulfuromonadales</taxon>
        <taxon>Geothermobacteraceae</taxon>
        <taxon>Geothermobacter</taxon>
    </lineage>
</organism>
<comment type="caution">
    <text evidence="2">The sequence shown here is derived from an EMBL/GenBank/DDBJ whole genome shotgun (WGS) entry which is preliminary data.</text>
</comment>
<accession>A0A5D3WMV3</accession>
<dbReference type="EMBL" id="VNIB01000001">
    <property type="protein sequence ID" value="TYP00343.1"/>
    <property type="molecule type" value="Genomic_DNA"/>
</dbReference>
<keyword evidence="3" id="KW-1185">Reference proteome</keyword>
<evidence type="ECO:0000313" key="3">
    <source>
        <dbReference type="Proteomes" id="UP000324159"/>
    </source>
</evidence>
<sequence length="152" mass="17017">MRRLFGRHILFPCLLVMLSVGALHAEGTTEASVNMRKQLPAREPEESILDLTFGSPPPLATERGILIIDAFFDRNGNGRHDPDEDELTDKITCSLDGIDYSVPAFIPGLPYQETFELSCSGEQYTPRLDDSEIFVSKRGQILHLDLPCSRVR</sequence>